<dbReference type="Proteomes" id="UP000007076">
    <property type="component" value="Chromosome"/>
</dbReference>
<dbReference type="InterPro" id="IPR008792">
    <property type="entry name" value="PQQD"/>
</dbReference>
<dbReference type="KEGG" id="ksk:KSE_47070"/>
<sequence>MLTLSPGARLLTAADTGRGTLVTAAGDVWTLNATAVTVLQAMERGGGAEAAAVALLARFPEQGAAAVRRDVADVLDALRRHGVVTDR</sequence>
<evidence type="ECO:0000313" key="2">
    <source>
        <dbReference type="Proteomes" id="UP000007076"/>
    </source>
</evidence>
<dbReference type="Gene3D" id="1.10.10.1150">
    <property type="entry name" value="Coenzyme PQQ synthesis protein D (PqqD)"/>
    <property type="match status" value="1"/>
</dbReference>
<dbReference type="Pfam" id="PF05402">
    <property type="entry name" value="PqqD"/>
    <property type="match status" value="1"/>
</dbReference>
<evidence type="ECO:0008006" key="3">
    <source>
        <dbReference type="Google" id="ProtNLM"/>
    </source>
</evidence>
<gene>
    <name evidence="1" type="ordered locus">KSE_47070</name>
</gene>
<dbReference type="EMBL" id="AP010968">
    <property type="protein sequence ID" value="BAJ30487.1"/>
    <property type="molecule type" value="Genomic_DNA"/>
</dbReference>
<dbReference type="STRING" id="452652.KSE_47070"/>
<dbReference type="RefSeq" id="WP_014137786.1">
    <property type="nucleotide sequence ID" value="NC_016109.1"/>
</dbReference>
<keyword evidence="2" id="KW-1185">Reference proteome</keyword>
<dbReference type="InterPro" id="IPR041881">
    <property type="entry name" value="PqqD_sf"/>
</dbReference>
<proteinExistence type="predicted"/>
<dbReference type="PATRIC" id="fig|452652.3.peg.4695"/>
<evidence type="ECO:0000313" key="1">
    <source>
        <dbReference type="EMBL" id="BAJ30487.1"/>
    </source>
</evidence>
<dbReference type="AlphaFoldDB" id="E4NG57"/>
<accession>E4NG57</accession>
<reference evidence="1 2" key="1">
    <citation type="journal article" date="2010" name="DNA Res.">
        <title>Genome sequence of Kitasatospora setae NBRC 14216T: an evolutionary snapshot of the family Streptomycetaceae.</title>
        <authorList>
            <person name="Ichikawa N."/>
            <person name="Oguchi A."/>
            <person name="Ikeda H."/>
            <person name="Ishikawa J."/>
            <person name="Kitani S."/>
            <person name="Watanabe Y."/>
            <person name="Nakamura S."/>
            <person name="Katano Y."/>
            <person name="Kishi E."/>
            <person name="Sasagawa M."/>
            <person name="Ankai A."/>
            <person name="Fukui S."/>
            <person name="Hashimoto Y."/>
            <person name="Kamata S."/>
            <person name="Otoguro M."/>
            <person name="Tanikawa S."/>
            <person name="Nihira T."/>
            <person name="Horinouchi S."/>
            <person name="Ohnishi Y."/>
            <person name="Hayakawa M."/>
            <person name="Kuzuyama T."/>
            <person name="Arisawa A."/>
            <person name="Nomoto F."/>
            <person name="Miura H."/>
            <person name="Takahashi Y."/>
            <person name="Fujita N."/>
        </authorList>
    </citation>
    <scope>NUCLEOTIDE SEQUENCE [LARGE SCALE GENOMIC DNA]</scope>
    <source>
        <strain evidence="2">ATCC 33774 / DSM 43861 / JCM 3304 / KCC A-0304 / NBRC 14216 / KM-6054</strain>
    </source>
</reference>
<protein>
    <recommendedName>
        <fullName evidence="3">Coenzyme PQQ synthesis protein D</fullName>
    </recommendedName>
</protein>
<name>E4NG57_KITSK</name>
<dbReference type="HOGENOM" id="CLU_2479202_0_0_11"/>
<organism evidence="1 2">
    <name type="scientific">Kitasatospora setae (strain ATCC 33774 / DSM 43861 / JCM 3304 / KCC A-0304 / NBRC 14216 / KM-6054)</name>
    <name type="common">Streptomyces setae</name>
    <dbReference type="NCBI Taxonomy" id="452652"/>
    <lineage>
        <taxon>Bacteria</taxon>
        <taxon>Bacillati</taxon>
        <taxon>Actinomycetota</taxon>
        <taxon>Actinomycetes</taxon>
        <taxon>Kitasatosporales</taxon>
        <taxon>Streptomycetaceae</taxon>
        <taxon>Kitasatospora</taxon>
    </lineage>
</organism>